<keyword evidence="2" id="KW-1185">Reference proteome</keyword>
<dbReference type="RefSeq" id="WP_352556626.1">
    <property type="nucleotide sequence ID" value="NZ_JAMYQB010000003.1"/>
</dbReference>
<name>A0ABV1YUR2_9HYPH</name>
<gene>
    <name evidence="1" type="ORF">NKI36_05410</name>
</gene>
<dbReference type="Proteomes" id="UP001433071">
    <property type="component" value="Unassembled WGS sequence"/>
</dbReference>
<reference evidence="1 2" key="1">
    <citation type="journal article" date="2024" name="Proc. Natl. Acad. Sci. U.S.A.">
        <title>The evolutionary genomics of adaptation to stress in wild rhizobium bacteria.</title>
        <authorList>
            <person name="Kehlet-Delgado H."/>
            <person name="Montoya A.P."/>
            <person name="Jensen K.T."/>
            <person name="Wendlandt C.E."/>
            <person name="Dexheimer C."/>
            <person name="Roberts M."/>
            <person name="Torres Martinez L."/>
            <person name="Friesen M.L."/>
            <person name="Griffitts J.S."/>
            <person name="Porter S.S."/>
        </authorList>
    </citation>
    <scope>NUCLEOTIDE SEQUENCE [LARGE SCALE GENOMIC DNA]</scope>
    <source>
        <strain evidence="1 2">M0641</strain>
    </source>
</reference>
<protein>
    <submittedName>
        <fullName evidence="1">Uncharacterized protein</fullName>
    </submittedName>
</protein>
<accession>A0ABV1YUR2</accession>
<organism evidence="1 2">
    <name type="scientific">Mesorhizobium caraganae</name>
    <dbReference type="NCBI Taxonomy" id="483206"/>
    <lineage>
        <taxon>Bacteria</taxon>
        <taxon>Pseudomonadati</taxon>
        <taxon>Pseudomonadota</taxon>
        <taxon>Alphaproteobacteria</taxon>
        <taxon>Hyphomicrobiales</taxon>
        <taxon>Phyllobacteriaceae</taxon>
        <taxon>Mesorhizobium</taxon>
    </lineage>
</organism>
<proteinExistence type="predicted"/>
<evidence type="ECO:0000313" key="1">
    <source>
        <dbReference type="EMBL" id="MER9403485.1"/>
    </source>
</evidence>
<comment type="caution">
    <text evidence="1">The sequence shown here is derived from an EMBL/GenBank/DDBJ whole genome shotgun (WGS) entry which is preliminary data.</text>
</comment>
<dbReference type="EMBL" id="JAMYQB010000003">
    <property type="protein sequence ID" value="MER9403485.1"/>
    <property type="molecule type" value="Genomic_DNA"/>
</dbReference>
<evidence type="ECO:0000313" key="2">
    <source>
        <dbReference type="Proteomes" id="UP001433071"/>
    </source>
</evidence>
<sequence length="56" mass="6193">MAEPQQGGRVTEPKDVSSGGFSMVHWSGGAFSYWAISDMERPELDDFVARFRKAAV</sequence>